<name>A0A438J894_VITVI</name>
<accession>A0A438J894</accession>
<evidence type="ECO:0000313" key="3">
    <source>
        <dbReference type="Proteomes" id="UP000288805"/>
    </source>
</evidence>
<organism evidence="2 3">
    <name type="scientific">Vitis vinifera</name>
    <name type="common">Grape</name>
    <dbReference type="NCBI Taxonomy" id="29760"/>
    <lineage>
        <taxon>Eukaryota</taxon>
        <taxon>Viridiplantae</taxon>
        <taxon>Streptophyta</taxon>
        <taxon>Embryophyta</taxon>
        <taxon>Tracheophyta</taxon>
        <taxon>Spermatophyta</taxon>
        <taxon>Magnoliopsida</taxon>
        <taxon>eudicotyledons</taxon>
        <taxon>Gunneridae</taxon>
        <taxon>Pentapetalae</taxon>
        <taxon>rosids</taxon>
        <taxon>Vitales</taxon>
        <taxon>Vitaceae</taxon>
        <taxon>Viteae</taxon>
        <taxon>Vitis</taxon>
    </lineage>
</organism>
<proteinExistence type="predicted"/>
<comment type="caution">
    <text evidence="2">The sequence shown here is derived from an EMBL/GenBank/DDBJ whole genome shotgun (WGS) entry which is preliminary data.</text>
</comment>
<feature type="region of interest" description="Disordered" evidence="1">
    <location>
        <begin position="71"/>
        <end position="104"/>
    </location>
</feature>
<dbReference type="EMBL" id="QGNW01000057">
    <property type="protein sequence ID" value="RVX05185.1"/>
    <property type="molecule type" value="Genomic_DNA"/>
</dbReference>
<sequence length="284" mass="31302">MVTEIDWRTLKLFDLSKARVRIAMKDRSILPALIKVTNEDWVFTISVAVNGVEDDRRGSVMGDSTWEIFASHSGTGGGRRAERDKSMAEGSFHVGEAGRKKKGGERIMAEVHPVGTRGKRGQEVGNNWFLSPLFEFKKTAGSKKLNIGPVGTKKTGVARADGDEAFSGPSWLGQRIGGKKPSDKMGSSRSEEVSAVGKVSIADKDFEVAASLFCMGSHRQIAKSFQRKRLSGRDLSRNEDLVRVLYFFVDCQGFKSGVRGKGLRQQEAKRLCANPILKKTEKDF</sequence>
<evidence type="ECO:0000256" key="1">
    <source>
        <dbReference type="SAM" id="MobiDB-lite"/>
    </source>
</evidence>
<dbReference type="AlphaFoldDB" id="A0A438J894"/>
<protein>
    <submittedName>
        <fullName evidence="2">Uncharacterized protein</fullName>
    </submittedName>
</protein>
<dbReference type="Proteomes" id="UP000288805">
    <property type="component" value="Unassembled WGS sequence"/>
</dbReference>
<gene>
    <name evidence="2" type="ORF">CK203_020216</name>
</gene>
<feature type="region of interest" description="Disordered" evidence="1">
    <location>
        <begin position="169"/>
        <end position="189"/>
    </location>
</feature>
<reference evidence="2 3" key="1">
    <citation type="journal article" date="2018" name="PLoS Genet.">
        <title>Population sequencing reveals clonal diversity and ancestral inbreeding in the grapevine cultivar Chardonnay.</title>
        <authorList>
            <person name="Roach M.J."/>
            <person name="Johnson D.L."/>
            <person name="Bohlmann J."/>
            <person name="van Vuuren H.J."/>
            <person name="Jones S.J."/>
            <person name="Pretorius I.S."/>
            <person name="Schmidt S.A."/>
            <person name="Borneman A.R."/>
        </authorList>
    </citation>
    <scope>NUCLEOTIDE SEQUENCE [LARGE SCALE GENOMIC DNA]</scope>
    <source>
        <strain evidence="3">cv. Chardonnay</strain>
        <tissue evidence="2">Leaf</tissue>
    </source>
</reference>
<evidence type="ECO:0000313" key="2">
    <source>
        <dbReference type="EMBL" id="RVX05185.1"/>
    </source>
</evidence>